<evidence type="ECO:0000313" key="1">
    <source>
        <dbReference type="EMBL" id="GAM54672.1"/>
    </source>
</evidence>
<dbReference type="SUPFAM" id="SSF50156">
    <property type="entry name" value="PDZ domain-like"/>
    <property type="match status" value="1"/>
</dbReference>
<comment type="caution">
    <text evidence="1">The sequence shown here is derived from an EMBL/GenBank/DDBJ whole genome shotgun (WGS) entry which is preliminary data.</text>
</comment>
<dbReference type="AlphaFoldDB" id="A0A0B8NQS5"/>
<name>A0A0B8NQS5_9VIBR</name>
<dbReference type="Proteomes" id="UP000031671">
    <property type="component" value="Unassembled WGS sequence"/>
</dbReference>
<dbReference type="Gene3D" id="2.30.42.10">
    <property type="match status" value="1"/>
</dbReference>
<evidence type="ECO:0000313" key="2">
    <source>
        <dbReference type="Proteomes" id="UP000031671"/>
    </source>
</evidence>
<keyword evidence="2" id="KW-1185">Reference proteome</keyword>
<sequence>MNRDGKLVGYRVRPGRDRALFDSVGLQDGDIAVELNGADLTNPASMGEIWKNLNQLSELNLTVERDGQRYDIYLQF</sequence>
<gene>
    <name evidence="1" type="ORF">JCM19231_3760</name>
</gene>
<reference evidence="1 2" key="1">
    <citation type="submission" date="2015-01" db="EMBL/GenBank/DDBJ databases">
        <title>Vibrio sp. C1 JCM 19231 whole genome shotgun sequence.</title>
        <authorList>
            <person name="Sawabe T."/>
            <person name="Meirelles P."/>
            <person name="Feng G."/>
            <person name="Sayaka M."/>
            <person name="Hattori M."/>
            <person name="Ohkuma M."/>
        </authorList>
    </citation>
    <scope>NUCLEOTIDE SEQUENCE [LARGE SCALE GENOMIC DNA]</scope>
    <source>
        <strain evidence="2">JCM 19231</strain>
    </source>
</reference>
<accession>A0A0B8NQS5</accession>
<reference evidence="1 2" key="2">
    <citation type="submission" date="2015-01" db="EMBL/GenBank/DDBJ databases">
        <authorList>
            <consortium name="NBRP consortium"/>
            <person name="Sawabe T."/>
            <person name="Meirelles P."/>
            <person name="Feng G."/>
            <person name="Sayaka M."/>
            <person name="Hattori M."/>
            <person name="Ohkuma M."/>
        </authorList>
    </citation>
    <scope>NUCLEOTIDE SEQUENCE [LARGE SCALE GENOMIC DNA]</scope>
    <source>
        <strain evidence="2">JCM 19231</strain>
    </source>
</reference>
<dbReference type="InterPro" id="IPR036034">
    <property type="entry name" value="PDZ_sf"/>
</dbReference>
<organism evidence="1 2">
    <name type="scientific">Vibrio ishigakensis</name>
    <dbReference type="NCBI Taxonomy" id="1481914"/>
    <lineage>
        <taxon>Bacteria</taxon>
        <taxon>Pseudomonadati</taxon>
        <taxon>Pseudomonadota</taxon>
        <taxon>Gammaproteobacteria</taxon>
        <taxon>Vibrionales</taxon>
        <taxon>Vibrionaceae</taxon>
        <taxon>Vibrio</taxon>
    </lineage>
</organism>
<protein>
    <submittedName>
        <fullName evidence="1">General secretion pathway protein C</fullName>
    </submittedName>
</protein>
<dbReference type="EMBL" id="BBRZ01000006">
    <property type="protein sequence ID" value="GAM54672.1"/>
    <property type="molecule type" value="Genomic_DNA"/>
</dbReference>
<proteinExistence type="predicted"/>